<protein>
    <submittedName>
        <fullName evidence="1">Uncharacterized protein</fullName>
    </submittedName>
</protein>
<dbReference type="KEGG" id="vg:10328832"/>
<reference evidence="1 2" key="1">
    <citation type="journal article" date="2010" name="Environ. Microbiol.">
        <title>Genomic analysis of oceanic cyanobacterial myoviruses compared with T4-like myoviruses from diverse hosts and environments.</title>
        <authorList>
            <person name="Sullivan M.B."/>
            <person name="Huang K.H."/>
            <person name="Ignacio-Espinoza J.C."/>
            <person name="Berlin A.M."/>
            <person name="Kelly L."/>
            <person name="Weigele P.R."/>
            <person name="DeFrancesco A.S."/>
            <person name="Kern S.E."/>
            <person name="Thompson L.R."/>
            <person name="Young S."/>
            <person name="Yandava C."/>
            <person name="Fu R."/>
            <person name="Krastins B."/>
            <person name="Chase M."/>
            <person name="Sarracino D."/>
            <person name="Osburne M.S."/>
            <person name="Henn M.R."/>
            <person name="Chisholm S.W."/>
        </authorList>
    </citation>
    <scope>NUCLEOTIDE SEQUENCE [LARGE SCALE GENOMIC DNA]</scope>
    <source>
        <strain evidence="1">8109-3</strain>
    </source>
</reference>
<accession>E3SLI1</accession>
<organism evidence="1 2">
    <name type="scientific">Synechococcus phage S-SSM7</name>
    <dbReference type="NCBI Taxonomy" id="445686"/>
    <lineage>
        <taxon>Viruses</taxon>
        <taxon>Duplodnaviria</taxon>
        <taxon>Heunggongvirae</taxon>
        <taxon>Uroviricota</taxon>
        <taxon>Caudoviricetes</taxon>
        <taxon>Pantevenvirales</taxon>
        <taxon>Kyanoviridae</taxon>
        <taxon>Lipsvirus</taxon>
        <taxon>Lipsvirus ssm7</taxon>
    </lineage>
</organism>
<dbReference type="OrthoDB" id="26407at10239"/>
<sequence>MDRNLIVIDNFLDDPDRIRFHALSLDFDRIQKSVPGVRSHRLGGDLQKEVETKLKTALGGEIVWDWTQDSFCFQSCQEGTETWVHVDSQGESQGEWAAVLYLTPNPILDSGTGIYESPDADMNIGVGNVYNRLVAYRGKVLYHRSILPGFGNTLETSRLTQTFFFDVK</sequence>
<dbReference type="GeneID" id="10328832"/>
<evidence type="ECO:0000313" key="1">
    <source>
        <dbReference type="EMBL" id="ADO98329.1"/>
    </source>
</evidence>
<evidence type="ECO:0000313" key="2">
    <source>
        <dbReference type="Proteomes" id="UP000006527"/>
    </source>
</evidence>
<keyword evidence="2" id="KW-1185">Reference proteome</keyword>
<dbReference type="EMBL" id="GU071098">
    <property type="protein sequence ID" value="ADO98329.1"/>
    <property type="molecule type" value="Genomic_DNA"/>
</dbReference>
<dbReference type="Proteomes" id="UP000006527">
    <property type="component" value="Segment"/>
</dbReference>
<proteinExistence type="predicted"/>
<gene>
    <name evidence="1" type="ORF">SSSM7_264</name>
</gene>
<dbReference type="RefSeq" id="YP_004324316.1">
    <property type="nucleotide sequence ID" value="NC_015287.1"/>
</dbReference>
<name>E3SLI1_9CAUD</name>